<evidence type="ECO:0000256" key="1">
    <source>
        <dbReference type="SAM" id="MobiDB-lite"/>
    </source>
</evidence>
<name>W6JXU4_9MICO</name>
<organism evidence="2 3">
    <name type="scientific">Nostocoides australiense Ben110</name>
    <dbReference type="NCBI Taxonomy" id="1193182"/>
    <lineage>
        <taxon>Bacteria</taxon>
        <taxon>Bacillati</taxon>
        <taxon>Actinomycetota</taxon>
        <taxon>Actinomycetes</taxon>
        <taxon>Micrococcales</taxon>
        <taxon>Intrasporangiaceae</taxon>
        <taxon>Nostocoides</taxon>
    </lineage>
</organism>
<gene>
    <name evidence="2" type="ORF">BN11_430023</name>
</gene>
<dbReference type="RefSeq" id="WP_157043967.1">
    <property type="nucleotide sequence ID" value="NZ_HG764815.1"/>
</dbReference>
<evidence type="ECO:0000313" key="3">
    <source>
        <dbReference type="Proteomes" id="UP000035763"/>
    </source>
</evidence>
<sequence length="209" mass="22916">MDETWTSRDLPVLTAIVEVFERTGRVMSPNEIEEQSGLRADEVEAALRALEGEDPPFITKLERRASGGIGLVGKPTGHARRAVGAGPTLESIADRLITALDEAADREPDPERKGWLRKTAAYLGNAGRDLAVDIGASAINRQMGTSPWRPSQTPRLTSQRPPLERRSVSRRLILAGKSQNRSPLCRACRKTTLGSAWIEEPETDLERGL</sequence>
<dbReference type="OrthoDB" id="4872000at2"/>
<proteinExistence type="predicted"/>
<protein>
    <submittedName>
        <fullName evidence="2">Uncharacterized protein</fullName>
    </submittedName>
</protein>
<accession>W6JXU4</accession>
<dbReference type="EMBL" id="CAJA01000368">
    <property type="protein sequence ID" value="CCH74383.1"/>
    <property type="molecule type" value="Genomic_DNA"/>
</dbReference>
<keyword evidence="3" id="KW-1185">Reference proteome</keyword>
<reference evidence="2 3" key="1">
    <citation type="journal article" date="2013" name="ISME J.">
        <title>A metabolic model for members of the genus Tetrasphaera involved in enhanced biological phosphorus removal.</title>
        <authorList>
            <person name="Kristiansen R."/>
            <person name="Nguyen H.T.T."/>
            <person name="Saunders A.M."/>
            <person name="Nielsen J.L."/>
            <person name="Wimmer R."/>
            <person name="Le V.Q."/>
            <person name="McIlroy S.J."/>
            <person name="Petrovski S."/>
            <person name="Seviour R.J."/>
            <person name="Calteau A."/>
            <person name="Nielsen K.L."/>
            <person name="Nielsen P.H."/>
        </authorList>
    </citation>
    <scope>NUCLEOTIDE SEQUENCE [LARGE SCALE GENOMIC DNA]</scope>
    <source>
        <strain evidence="2 3">Ben110</strain>
    </source>
</reference>
<feature type="compositionally biased region" description="Polar residues" evidence="1">
    <location>
        <begin position="142"/>
        <end position="160"/>
    </location>
</feature>
<dbReference type="AlphaFoldDB" id="W6JXU4"/>
<feature type="region of interest" description="Disordered" evidence="1">
    <location>
        <begin position="142"/>
        <end position="167"/>
    </location>
</feature>
<comment type="caution">
    <text evidence="2">The sequence shown here is derived from an EMBL/GenBank/DDBJ whole genome shotgun (WGS) entry which is preliminary data.</text>
</comment>
<dbReference type="Proteomes" id="UP000035763">
    <property type="component" value="Unassembled WGS sequence"/>
</dbReference>
<evidence type="ECO:0000313" key="2">
    <source>
        <dbReference type="EMBL" id="CCH74383.1"/>
    </source>
</evidence>